<keyword evidence="2" id="KW-1133">Transmembrane helix</keyword>
<name>A0AAN5CFI4_9BILA</name>
<keyword evidence="1" id="KW-0175">Coiled coil</keyword>
<evidence type="ECO:0000313" key="4">
    <source>
        <dbReference type="Proteomes" id="UP001328107"/>
    </source>
</evidence>
<proteinExistence type="predicted"/>
<evidence type="ECO:0000313" key="3">
    <source>
        <dbReference type="EMBL" id="GMR41239.1"/>
    </source>
</evidence>
<dbReference type="EMBL" id="BTRK01000003">
    <property type="protein sequence ID" value="GMR41239.1"/>
    <property type="molecule type" value="Genomic_DNA"/>
</dbReference>
<keyword evidence="2" id="KW-0812">Transmembrane</keyword>
<organism evidence="3 4">
    <name type="scientific">Pristionchus mayeri</name>
    <dbReference type="NCBI Taxonomy" id="1317129"/>
    <lineage>
        <taxon>Eukaryota</taxon>
        <taxon>Metazoa</taxon>
        <taxon>Ecdysozoa</taxon>
        <taxon>Nematoda</taxon>
        <taxon>Chromadorea</taxon>
        <taxon>Rhabditida</taxon>
        <taxon>Rhabditina</taxon>
        <taxon>Diplogasteromorpha</taxon>
        <taxon>Diplogasteroidea</taxon>
        <taxon>Neodiplogasteridae</taxon>
        <taxon>Pristionchus</taxon>
    </lineage>
</organism>
<dbReference type="Proteomes" id="UP001328107">
    <property type="component" value="Unassembled WGS sequence"/>
</dbReference>
<protein>
    <submittedName>
        <fullName evidence="3">Uncharacterized protein</fullName>
    </submittedName>
</protein>
<feature type="transmembrane region" description="Helical" evidence="2">
    <location>
        <begin position="25"/>
        <end position="46"/>
    </location>
</feature>
<gene>
    <name evidence="3" type="ORF">PMAYCL1PPCAC_11434</name>
</gene>
<dbReference type="AlphaFoldDB" id="A0AAN5CFI4"/>
<feature type="coiled-coil region" evidence="1">
    <location>
        <begin position="103"/>
        <end position="137"/>
    </location>
</feature>
<evidence type="ECO:0000256" key="2">
    <source>
        <dbReference type="SAM" id="Phobius"/>
    </source>
</evidence>
<evidence type="ECO:0000256" key="1">
    <source>
        <dbReference type="SAM" id="Coils"/>
    </source>
</evidence>
<sequence length="226" mass="25832">MTTFAGLLLRQWDEPISITVSKKTLFLGLAGTVALWILLTVIHGHYRIDWQDHYLSSEYDYDETGCPAVPLPERIADLRRILQSVRSELSDSTARFNAINKQYEEIYHQILEKQNQLPQLQAEIEIKRSELRDLQDRRNVRVSLPSRPLLPNNSLIISRKEKTGSLEDSIDYNRCSLTSPLRIFLYPTAIGNALYDAIKESAYYDSSPPSACLFVVLLTEQSNSSL</sequence>
<keyword evidence="2" id="KW-0472">Membrane</keyword>
<comment type="caution">
    <text evidence="3">The sequence shown here is derived from an EMBL/GenBank/DDBJ whole genome shotgun (WGS) entry which is preliminary data.</text>
</comment>
<keyword evidence="4" id="KW-1185">Reference proteome</keyword>
<accession>A0AAN5CFI4</accession>
<feature type="non-terminal residue" evidence="3">
    <location>
        <position position="226"/>
    </location>
</feature>
<reference evidence="4" key="1">
    <citation type="submission" date="2022-10" db="EMBL/GenBank/DDBJ databases">
        <title>Genome assembly of Pristionchus species.</title>
        <authorList>
            <person name="Yoshida K."/>
            <person name="Sommer R.J."/>
        </authorList>
    </citation>
    <scope>NUCLEOTIDE SEQUENCE [LARGE SCALE GENOMIC DNA]</scope>
    <source>
        <strain evidence="4">RS5460</strain>
    </source>
</reference>